<dbReference type="EMBL" id="CP084166">
    <property type="protein sequence ID" value="UJG41715.1"/>
    <property type="molecule type" value="Genomic_DNA"/>
</dbReference>
<dbReference type="Pfam" id="PF00753">
    <property type="entry name" value="Lactamase_B"/>
    <property type="match status" value="1"/>
</dbReference>
<organism evidence="2">
    <name type="scientific">Candidatus Heimdallarchaeum aukensis</name>
    <dbReference type="NCBI Taxonomy" id="2876573"/>
    <lineage>
        <taxon>Archaea</taxon>
        <taxon>Promethearchaeati</taxon>
        <taxon>Candidatus Heimdallarchaeota</taxon>
        <taxon>Candidatus Heimdallarchaeia (ex Rinke et al. 2021) (nom. nud.)</taxon>
        <taxon>Candidatus Heimdallarchaeales</taxon>
        <taxon>Candidatus Heimdallarchaeaceae</taxon>
        <taxon>Candidatus Heimdallarchaeum</taxon>
    </lineage>
</organism>
<dbReference type="SUPFAM" id="SSF56281">
    <property type="entry name" value="Metallo-hydrolase/oxidoreductase"/>
    <property type="match status" value="1"/>
</dbReference>
<dbReference type="AlphaFoldDB" id="A0A9Y1BMP2"/>
<dbReference type="SMART" id="SM00849">
    <property type="entry name" value="Lactamase_B"/>
    <property type="match status" value="1"/>
</dbReference>
<dbReference type="Proteomes" id="UP001201020">
    <property type="component" value="Chromosome"/>
</dbReference>
<protein>
    <submittedName>
        <fullName evidence="2">MBL fold metallo-hydrolase</fullName>
    </submittedName>
</protein>
<proteinExistence type="predicted"/>
<accession>A0A9Y1BMP2</accession>
<dbReference type="CDD" id="cd16282">
    <property type="entry name" value="metallo-hydrolase-like_MBL-fold"/>
    <property type="match status" value="1"/>
</dbReference>
<evidence type="ECO:0000313" key="2">
    <source>
        <dbReference type="EMBL" id="UJG41715.1"/>
    </source>
</evidence>
<dbReference type="PANTHER" id="PTHR42951">
    <property type="entry name" value="METALLO-BETA-LACTAMASE DOMAIN-CONTAINING"/>
    <property type="match status" value="1"/>
</dbReference>
<dbReference type="InterPro" id="IPR050855">
    <property type="entry name" value="NDM-1-like"/>
</dbReference>
<dbReference type="InterPro" id="IPR001279">
    <property type="entry name" value="Metallo-B-lactamas"/>
</dbReference>
<sequence>MVEFIKITPSVYAHVMGETRGNIAFINLGTALAFIDSGMYPTVAKEARKVAEETTGLKTKYLIITHYHSDHILGNQAFEDCKIISSKDTSNLIKKVAEERFSEDNIKKIIEENPELKDKWKELRIVFPNETFEDSYILKEGKKELEIVQVGGHTKGSSYVYFKEEKVVVVSDLLFSETFPYAGDETSDIYQWIKALEAITKLQTNIIVPGHGPITSVKEIEKYIHYFKEFVEKVEKHVKDGKQLEDINIEKDIPSFPYQVDETRVKMMVEQVYKTIKRKE</sequence>
<evidence type="ECO:0000259" key="1">
    <source>
        <dbReference type="SMART" id="SM00849"/>
    </source>
</evidence>
<dbReference type="InterPro" id="IPR036866">
    <property type="entry name" value="RibonucZ/Hydroxyglut_hydro"/>
</dbReference>
<name>A0A9Y1BMP2_9ARCH</name>
<gene>
    <name evidence="2" type="ORF">K9W45_04425</name>
</gene>
<reference evidence="2" key="1">
    <citation type="journal article" date="2022" name="Nat. Microbiol.">
        <title>Unique mobile elements and scalable gene flow at the prokaryote-eukaryote boundary revealed by circularized Asgard archaea genomes.</title>
        <authorList>
            <person name="Wu F."/>
            <person name="Speth D.R."/>
            <person name="Philosof A."/>
            <person name="Cremiere A."/>
            <person name="Narayanan A."/>
            <person name="Barco R.A."/>
            <person name="Connon S.A."/>
            <person name="Amend J.P."/>
            <person name="Antoshechkin I.A."/>
            <person name="Orphan V.J."/>
        </authorList>
    </citation>
    <scope>NUCLEOTIDE SEQUENCE</scope>
    <source>
        <strain evidence="2">PM71</strain>
    </source>
</reference>
<dbReference type="Gene3D" id="3.60.15.10">
    <property type="entry name" value="Ribonuclease Z/Hydroxyacylglutathione hydrolase-like"/>
    <property type="match status" value="1"/>
</dbReference>
<feature type="domain" description="Metallo-beta-lactamase" evidence="1">
    <location>
        <begin position="20"/>
        <end position="211"/>
    </location>
</feature>